<dbReference type="AlphaFoldDB" id="A0A1I6T0D7"/>
<sequence length="127" mass="14840">MKGEPKKLFDYLYLVNGTLASLVAILCCVFWEYFYVYGWFDTNSAMVLYSWFLILLSVSTLIVTCLCFFVRSLRLPSIFFFISMIILGIYKAEQLWIIPSILFLITSVVAVMDYLQRKKQIKIPHHG</sequence>
<dbReference type="RefSeq" id="WP_091837703.1">
    <property type="nucleotide sequence ID" value="NZ_FPAA01000008.1"/>
</dbReference>
<keyword evidence="1" id="KW-0812">Transmembrane</keyword>
<feature type="transmembrane region" description="Helical" evidence="1">
    <location>
        <begin position="12"/>
        <end position="34"/>
    </location>
</feature>
<feature type="transmembrane region" description="Helical" evidence="1">
    <location>
        <begin position="46"/>
        <end position="66"/>
    </location>
</feature>
<dbReference type="EMBL" id="FPAA01000008">
    <property type="protein sequence ID" value="SFS82704.1"/>
    <property type="molecule type" value="Genomic_DNA"/>
</dbReference>
<evidence type="ECO:0000256" key="1">
    <source>
        <dbReference type="SAM" id="Phobius"/>
    </source>
</evidence>
<protein>
    <submittedName>
        <fullName evidence="2">Uncharacterized protein</fullName>
    </submittedName>
</protein>
<reference evidence="3" key="1">
    <citation type="submission" date="2016-10" db="EMBL/GenBank/DDBJ databases">
        <authorList>
            <person name="Varghese N."/>
            <person name="Submissions S."/>
        </authorList>
    </citation>
    <scope>NUCLEOTIDE SEQUENCE [LARGE SCALE GENOMIC DNA]</scope>
    <source>
        <strain evidence="3">DSM 45789</strain>
    </source>
</reference>
<gene>
    <name evidence="2" type="ORF">SAMN05444972_108176</name>
</gene>
<name>A0A1I6T0D7_9BACL</name>
<evidence type="ECO:0000313" key="3">
    <source>
        <dbReference type="Proteomes" id="UP000198660"/>
    </source>
</evidence>
<dbReference type="Proteomes" id="UP000198660">
    <property type="component" value="Unassembled WGS sequence"/>
</dbReference>
<proteinExistence type="predicted"/>
<keyword evidence="3" id="KW-1185">Reference proteome</keyword>
<feature type="transmembrane region" description="Helical" evidence="1">
    <location>
        <begin position="73"/>
        <end position="90"/>
    </location>
</feature>
<keyword evidence="1" id="KW-1133">Transmembrane helix</keyword>
<organism evidence="2 3">
    <name type="scientific">Marininema halotolerans</name>
    <dbReference type="NCBI Taxonomy" id="1155944"/>
    <lineage>
        <taxon>Bacteria</taxon>
        <taxon>Bacillati</taxon>
        <taxon>Bacillota</taxon>
        <taxon>Bacilli</taxon>
        <taxon>Bacillales</taxon>
        <taxon>Thermoactinomycetaceae</taxon>
        <taxon>Marininema</taxon>
    </lineage>
</organism>
<keyword evidence="1" id="KW-0472">Membrane</keyword>
<feature type="transmembrane region" description="Helical" evidence="1">
    <location>
        <begin position="96"/>
        <end position="115"/>
    </location>
</feature>
<evidence type="ECO:0000313" key="2">
    <source>
        <dbReference type="EMBL" id="SFS82704.1"/>
    </source>
</evidence>
<accession>A0A1I6T0D7</accession>